<dbReference type="OrthoDB" id="271303at2759"/>
<keyword evidence="2" id="KW-0547">Nucleotide-binding</keyword>
<keyword evidence="4" id="KW-0067">ATP-binding</keyword>
<accession>A0A6A0GRT5</accession>
<dbReference type="Pfam" id="PF08544">
    <property type="entry name" value="GHMP_kinases_C"/>
    <property type="match status" value="1"/>
</dbReference>
<dbReference type="Gene3D" id="3.30.230.120">
    <property type="match status" value="2"/>
</dbReference>
<gene>
    <name evidence="8" type="ORF">HAZT_HAZT010331</name>
</gene>
<feature type="domain" description="GHMP kinase C-terminal" evidence="7">
    <location>
        <begin position="791"/>
        <end position="866"/>
    </location>
</feature>
<dbReference type="EMBL" id="JQDR03016069">
    <property type="protein sequence ID" value="KAA0185765.1"/>
    <property type="molecule type" value="Genomic_DNA"/>
</dbReference>
<feature type="domain" description="GHMP kinase N-terminal" evidence="6">
    <location>
        <begin position="631"/>
        <end position="711"/>
    </location>
</feature>
<dbReference type="InterPro" id="IPR052203">
    <property type="entry name" value="GHMP_Kinase-Related"/>
</dbReference>
<reference evidence="8" key="3">
    <citation type="submission" date="2019-06" db="EMBL/GenBank/DDBJ databases">
        <authorList>
            <person name="Poynton C."/>
            <person name="Hasenbein S."/>
            <person name="Benoit J.B."/>
            <person name="Sepulveda M.S."/>
            <person name="Poelchau M.F."/>
            <person name="Murali S.C."/>
            <person name="Chen S."/>
            <person name="Glastad K.M."/>
            <person name="Werren J.H."/>
            <person name="Vineis J.H."/>
            <person name="Bowen J.L."/>
            <person name="Friedrich M."/>
            <person name="Jones J."/>
            <person name="Robertson H.M."/>
            <person name="Feyereisen R."/>
            <person name="Mechler-Hickson A."/>
            <person name="Mathers N."/>
            <person name="Lee C.E."/>
            <person name="Colbourne J.K."/>
            <person name="Biales A."/>
            <person name="Johnston J.S."/>
            <person name="Wellborn G.A."/>
            <person name="Rosendale A.J."/>
            <person name="Cridge A.G."/>
            <person name="Munoz-Torres M.C."/>
            <person name="Bain P.A."/>
            <person name="Manny A.R."/>
            <person name="Major K.M."/>
            <person name="Lambert F.N."/>
            <person name="Vulpe C.D."/>
            <person name="Tuck P."/>
            <person name="Blalock B.J."/>
            <person name="Lin Y.-Y."/>
            <person name="Smith M.E."/>
            <person name="Ochoa-Acuna H."/>
            <person name="Chen M.-J.M."/>
            <person name="Childers C.P."/>
            <person name="Qu J."/>
            <person name="Dugan S."/>
            <person name="Lee S.L."/>
            <person name="Chao H."/>
            <person name="Dinh H."/>
            <person name="Han Y."/>
            <person name="Doddapaneni H."/>
            <person name="Worley K.C."/>
            <person name="Muzny D.M."/>
            <person name="Gibbs R.A."/>
            <person name="Richards S."/>
        </authorList>
    </citation>
    <scope>NUCLEOTIDE SEQUENCE</scope>
    <source>
        <strain evidence="8">HAZT.00-mixed</strain>
        <tissue evidence="8">Whole organism</tissue>
    </source>
</reference>
<evidence type="ECO:0000259" key="6">
    <source>
        <dbReference type="Pfam" id="PF00288"/>
    </source>
</evidence>
<dbReference type="Proteomes" id="UP000711488">
    <property type="component" value="Unassembled WGS sequence"/>
</dbReference>
<evidence type="ECO:0000259" key="7">
    <source>
        <dbReference type="Pfam" id="PF08544"/>
    </source>
</evidence>
<dbReference type="GO" id="GO:0050201">
    <property type="term" value="F:fucokinase activity"/>
    <property type="evidence" value="ECO:0007669"/>
    <property type="project" value="TreeGrafter"/>
</dbReference>
<keyword evidence="3" id="KW-0418">Kinase</keyword>
<name>A0A6A0GRT5_HYAAZ</name>
<dbReference type="PANTHER" id="PTHR32463">
    <property type="entry name" value="L-FUCOSE KINASE"/>
    <property type="match status" value="1"/>
</dbReference>
<proteinExistence type="inferred from homology"/>
<dbReference type="InterPro" id="IPR036554">
    <property type="entry name" value="GHMP_kinase_C_sf"/>
</dbReference>
<comment type="similarity">
    <text evidence="5">Belongs to the GHMP kinase family.</text>
</comment>
<evidence type="ECO:0000256" key="5">
    <source>
        <dbReference type="ARBA" id="ARBA00038121"/>
    </source>
</evidence>
<evidence type="ECO:0000256" key="1">
    <source>
        <dbReference type="ARBA" id="ARBA00022679"/>
    </source>
</evidence>
<dbReference type="InterPro" id="IPR013750">
    <property type="entry name" value="GHMP_kinase_C_dom"/>
</dbReference>
<evidence type="ECO:0000313" key="8">
    <source>
        <dbReference type="EMBL" id="KAA0185765.1"/>
    </source>
</evidence>
<protein>
    <submittedName>
        <fullName evidence="8">Uncharacterized protein</fullName>
    </submittedName>
</protein>
<dbReference type="InterPro" id="IPR020568">
    <property type="entry name" value="Ribosomal_Su5_D2-typ_SF"/>
</dbReference>
<evidence type="ECO:0000256" key="2">
    <source>
        <dbReference type="ARBA" id="ARBA00022741"/>
    </source>
</evidence>
<keyword evidence="1" id="KW-0808">Transferase</keyword>
<dbReference type="GO" id="GO:0005524">
    <property type="term" value="F:ATP binding"/>
    <property type="evidence" value="ECO:0007669"/>
    <property type="project" value="UniProtKB-KW"/>
</dbReference>
<dbReference type="AlphaFoldDB" id="A0A6A0GRT5"/>
<dbReference type="PANTHER" id="PTHR32463:SF0">
    <property type="entry name" value="L-FUCOSE KINASE"/>
    <property type="match status" value="1"/>
</dbReference>
<dbReference type="GO" id="GO:0042352">
    <property type="term" value="P:GDP-L-fucose salvage"/>
    <property type="evidence" value="ECO:0007669"/>
    <property type="project" value="TreeGrafter"/>
</dbReference>
<comment type="caution">
    <text evidence="8">The sequence shown here is derived from an EMBL/GenBank/DDBJ whole genome shotgun (WGS) entry which is preliminary data.</text>
</comment>
<dbReference type="SUPFAM" id="SSF54211">
    <property type="entry name" value="Ribosomal protein S5 domain 2-like"/>
    <property type="match status" value="1"/>
</dbReference>
<reference evidence="8" key="2">
    <citation type="journal article" date="2018" name="Environ. Sci. Technol.">
        <title>The Toxicogenome of Hyalella azteca: A Model for Sediment Ecotoxicology and Evolutionary Toxicology.</title>
        <authorList>
            <person name="Poynton H.C."/>
            <person name="Hasenbein S."/>
            <person name="Benoit J.B."/>
            <person name="Sepulveda M.S."/>
            <person name="Poelchau M.F."/>
            <person name="Hughes D.S.T."/>
            <person name="Murali S.C."/>
            <person name="Chen S."/>
            <person name="Glastad K.M."/>
            <person name="Goodisman M.A.D."/>
            <person name="Werren J.H."/>
            <person name="Vineis J.H."/>
            <person name="Bowen J.L."/>
            <person name="Friedrich M."/>
            <person name="Jones J."/>
            <person name="Robertson H.M."/>
            <person name="Feyereisen R."/>
            <person name="Mechler-Hickson A."/>
            <person name="Mathers N."/>
            <person name="Lee C.E."/>
            <person name="Colbourne J.K."/>
            <person name="Biales A."/>
            <person name="Johnston J.S."/>
            <person name="Wellborn G.A."/>
            <person name="Rosendale A.J."/>
            <person name="Cridge A.G."/>
            <person name="Munoz-Torres M.C."/>
            <person name="Bain P.A."/>
            <person name="Manny A.R."/>
            <person name="Major K.M."/>
            <person name="Lambert F.N."/>
            <person name="Vulpe C.D."/>
            <person name="Tuck P."/>
            <person name="Blalock B.J."/>
            <person name="Lin Y.Y."/>
            <person name="Smith M.E."/>
            <person name="Ochoa-Acuna H."/>
            <person name="Chen M.M."/>
            <person name="Childers C.P."/>
            <person name="Qu J."/>
            <person name="Dugan S."/>
            <person name="Lee S.L."/>
            <person name="Chao H."/>
            <person name="Dinh H."/>
            <person name="Han Y."/>
            <person name="Doddapaneni H."/>
            <person name="Worley K.C."/>
            <person name="Muzny D.M."/>
            <person name="Gibbs R.A."/>
            <person name="Richards S."/>
        </authorList>
    </citation>
    <scope>NUCLEOTIDE SEQUENCE</scope>
    <source>
        <strain evidence="8">HAZT.00-mixed</strain>
        <tissue evidence="8">Whole organism</tissue>
    </source>
</reference>
<sequence length="941" mass="100695">MHAGNFLPAHDELLVVADPRAPQGEVGVGSGGATINAVLIAAETLSAKKDYSMLAKRCNRGLWISSVDSILMLPHVLPEPGVEEGADAVLFTVPLAILEAVQHGVVLTDSHEEMSVEGRVPVISGQLYLPPAVCSRLLSLHTRHPFTHCTYHATDSGLQPFSVSLYFELIAALCCGAGGSHCRETARCSAEKYSTQHFSVHGTDMRSLARPICVVDSFKSQGVSVEIGEGSAALGLTLARPGVIKLGNDLLWQQCSLRNDANNATFNSIVVCFGVTDDLHAEYPSGGMFNMPWSRLERGVDGLAHRLWRQDVPKTPLNARFFSPCVDVCEQITRLTSFMWHDASLSIDDDCYSIAEAAMLCCPMEFLKLRHAEIKRYILSHVEAMMPYVGSIDVGREIKYLAYADRESLQEVFRSLHTLIVNCKSAGPVSATGWCWNSGRSATRLLAVVADVLAALAGWQGNIRTGPAANAIFNEAFQHLQILESVRSHPTPSVCLAPVAAGVWVEGTCPARLDLAGGWTDTPPVCYELGGAVLNVAILVNGKKPITVRGRWNARDACGECCRAGHGNELLGVSCLLQSGNDKYDAGVQTLSLHWSQLHDLADYHNPLSAGALVKTALIHSGIVDLNCSESLDEQLGKFGGWLELQIVSRLPSGSGLGGSSLIGGALLAVLAVLKGKAVDGPTLMHSTLGLEQRMTTGGGWQDQVGGLYGGAKLGLSNGKLPVQVDAFSVPLSNDLLGALNSRLLLLYTGQVRLAKNILQNVVRSWYTGNDSMLATFSDLIECALTAASCLTDQNIDGLASCVTRYWQLKKTVAAGSEPPRISKLFSALSPHVSGASLSGAGGGGYLYGLLKLSSSSEGMSSKLAAELSLFDVEADRVEVSKGGLSITCNGVELVNLEQPPQVLDSHKLREIKTNFELHWKTSKKPHLLQSGQTSSQHHVQ</sequence>
<evidence type="ECO:0000256" key="3">
    <source>
        <dbReference type="ARBA" id="ARBA00022777"/>
    </source>
</evidence>
<dbReference type="InterPro" id="IPR006204">
    <property type="entry name" value="GHMP_kinase_N_dom"/>
</dbReference>
<dbReference type="SUPFAM" id="SSF55060">
    <property type="entry name" value="GHMP Kinase, C-terminal domain"/>
    <property type="match status" value="1"/>
</dbReference>
<dbReference type="Pfam" id="PF00288">
    <property type="entry name" value="GHMP_kinases_N"/>
    <property type="match status" value="1"/>
</dbReference>
<evidence type="ECO:0000256" key="4">
    <source>
        <dbReference type="ARBA" id="ARBA00022840"/>
    </source>
</evidence>
<organism evidence="8">
    <name type="scientific">Hyalella azteca</name>
    <name type="common">Amphipod</name>
    <dbReference type="NCBI Taxonomy" id="294128"/>
    <lineage>
        <taxon>Eukaryota</taxon>
        <taxon>Metazoa</taxon>
        <taxon>Ecdysozoa</taxon>
        <taxon>Arthropoda</taxon>
        <taxon>Crustacea</taxon>
        <taxon>Multicrustacea</taxon>
        <taxon>Malacostraca</taxon>
        <taxon>Eumalacostraca</taxon>
        <taxon>Peracarida</taxon>
        <taxon>Amphipoda</taxon>
        <taxon>Senticaudata</taxon>
        <taxon>Talitrida</taxon>
        <taxon>Talitroidea</taxon>
        <taxon>Hyalellidae</taxon>
        <taxon>Hyalella</taxon>
    </lineage>
</organism>
<reference evidence="8" key="1">
    <citation type="submission" date="2014-08" db="EMBL/GenBank/DDBJ databases">
        <authorList>
            <person name="Murali S."/>
            <person name="Richards S."/>
            <person name="Bandaranaike D."/>
            <person name="Bellair M."/>
            <person name="Blankenburg K."/>
            <person name="Chao H."/>
            <person name="Dinh H."/>
            <person name="Doddapaneni H."/>
            <person name="Dugan-Rocha S."/>
            <person name="Elkadiri S."/>
            <person name="Gnanaolivu R."/>
            <person name="Hughes D."/>
            <person name="Lee S."/>
            <person name="Li M."/>
            <person name="Ming W."/>
            <person name="Munidasa M."/>
            <person name="Muniz J."/>
            <person name="Nguyen L."/>
            <person name="Osuji N."/>
            <person name="Pu L.-L."/>
            <person name="Puazo M."/>
            <person name="Skinner E."/>
            <person name="Qu C."/>
            <person name="Quiroz J."/>
            <person name="Raj R."/>
            <person name="Weissenberger G."/>
            <person name="Xin Y."/>
            <person name="Zou X."/>
            <person name="Han Y."/>
            <person name="Worley K."/>
            <person name="Muzny D."/>
            <person name="Gibbs R."/>
        </authorList>
    </citation>
    <scope>NUCLEOTIDE SEQUENCE</scope>
    <source>
        <strain evidence="8">HAZT.00-mixed</strain>
        <tissue evidence="8">Whole organism</tissue>
    </source>
</reference>
<dbReference type="PRINTS" id="PR00959">
    <property type="entry name" value="MEVGALKINASE"/>
</dbReference>